<comment type="subunit">
    <text evidence="6">Homodimer.</text>
</comment>
<dbReference type="HAMAP" id="MF_01216">
    <property type="entry name" value="Azoreductase_type1"/>
    <property type="match status" value="1"/>
</dbReference>
<dbReference type="PANTHER" id="PTHR43741:SF2">
    <property type="entry name" value="FMN-DEPENDENT NADH:QUINONE OXIDOREDUCTASE"/>
    <property type="match status" value="1"/>
</dbReference>
<keyword evidence="4 6" id="KW-0520">NAD</keyword>
<keyword evidence="1 6" id="KW-0285">Flavoprotein</keyword>
<comment type="caution">
    <text evidence="8">The sequence shown here is derived from an EMBL/GenBank/DDBJ whole genome shotgun (WGS) entry which is preliminary data.</text>
</comment>
<dbReference type="Proteomes" id="UP000235616">
    <property type="component" value="Unassembled WGS sequence"/>
</dbReference>
<evidence type="ECO:0000256" key="3">
    <source>
        <dbReference type="ARBA" id="ARBA00023002"/>
    </source>
</evidence>
<comment type="function">
    <text evidence="6">Also exhibits azoreductase activity. Catalyzes the reductive cleavage of the azo bond in aromatic azo compounds to the corresponding amines.</text>
</comment>
<evidence type="ECO:0000256" key="2">
    <source>
        <dbReference type="ARBA" id="ARBA00022643"/>
    </source>
</evidence>
<gene>
    <name evidence="6" type="primary">azoR</name>
    <name evidence="8" type="ORF">C0Z18_10225</name>
</gene>
<dbReference type="GO" id="GO:0009055">
    <property type="term" value="F:electron transfer activity"/>
    <property type="evidence" value="ECO:0007669"/>
    <property type="project" value="UniProtKB-UniRule"/>
</dbReference>
<dbReference type="GO" id="GO:0016652">
    <property type="term" value="F:oxidoreductase activity, acting on NAD(P)H as acceptor"/>
    <property type="evidence" value="ECO:0007669"/>
    <property type="project" value="UniProtKB-UniRule"/>
</dbReference>
<dbReference type="GO" id="GO:0010181">
    <property type="term" value="F:FMN binding"/>
    <property type="evidence" value="ECO:0007669"/>
    <property type="project" value="UniProtKB-UniRule"/>
</dbReference>
<dbReference type="Pfam" id="PF02525">
    <property type="entry name" value="Flavodoxin_2"/>
    <property type="match status" value="1"/>
</dbReference>
<dbReference type="InterPro" id="IPR023048">
    <property type="entry name" value="NADH:quinone_OxRdtase_FMN_depd"/>
</dbReference>
<dbReference type="EC" id="1.7.1.17" evidence="6"/>
<dbReference type="InterPro" id="IPR003680">
    <property type="entry name" value="Flavodoxin_fold"/>
</dbReference>
<dbReference type="EC" id="1.6.5.-" evidence="6"/>
<dbReference type="OrthoDB" id="9787136at2"/>
<dbReference type="EMBL" id="PNYA01000007">
    <property type="protein sequence ID" value="PMS20893.1"/>
    <property type="molecule type" value="Genomic_DNA"/>
</dbReference>
<dbReference type="InterPro" id="IPR029039">
    <property type="entry name" value="Flavoprotein-like_sf"/>
</dbReference>
<comment type="similarity">
    <text evidence="6">Belongs to the azoreductase type 1 family.</text>
</comment>
<keyword evidence="9" id="KW-1185">Reference proteome</keyword>
<sequence length="200" mass="21044">MTTILQLNSAARSQGANSTLLANELAAKLQRTTPGAKLVLRDLLADALPHLDDAVLGAFFTPAEQRTPEQAAIVARSDALIDELQAADVVIIGAPMYNFGISSQLKTYFDWIARAGVTFRYTANGPEGLVKGKKAYIVSARGGKYAGTPNDSQTPHIKAFLGLIGITEVEFIYAEGLNLGPDAANAALSSAREAIEAAAV</sequence>
<keyword evidence="3 6" id="KW-0560">Oxidoreductase</keyword>
<dbReference type="SUPFAM" id="SSF52218">
    <property type="entry name" value="Flavoproteins"/>
    <property type="match status" value="1"/>
</dbReference>
<dbReference type="GO" id="GO:0016655">
    <property type="term" value="F:oxidoreductase activity, acting on NAD(P)H, quinone or similar compound as acceptor"/>
    <property type="evidence" value="ECO:0007669"/>
    <property type="project" value="InterPro"/>
</dbReference>
<dbReference type="AlphaFoldDB" id="A0A2N7VUT1"/>
<evidence type="ECO:0000256" key="4">
    <source>
        <dbReference type="ARBA" id="ARBA00023027"/>
    </source>
</evidence>
<name>A0A2N7VUT1_9BURK</name>
<accession>A0A2N7VUT1</accession>
<dbReference type="InterPro" id="IPR050104">
    <property type="entry name" value="FMN-dep_NADH:Q_OxRdtase_AzoR1"/>
</dbReference>
<comment type="cofactor">
    <cofactor evidence="6">
        <name>FMN</name>
        <dbReference type="ChEBI" id="CHEBI:58210"/>
    </cofactor>
    <text evidence="6">Binds 1 FMN per subunit.</text>
</comment>
<dbReference type="Gene3D" id="3.40.50.360">
    <property type="match status" value="1"/>
</dbReference>
<protein>
    <recommendedName>
        <fullName evidence="6">FMN dependent NADH:quinone oxidoreductase</fullName>
        <ecNumber evidence="6">1.6.5.-</ecNumber>
    </recommendedName>
    <alternativeName>
        <fullName evidence="6">Azo-dye reductase</fullName>
    </alternativeName>
    <alternativeName>
        <fullName evidence="6">FMN-dependent NADH-azo compound oxidoreductase</fullName>
    </alternativeName>
    <alternativeName>
        <fullName evidence="6">FMN-dependent NADH-azoreductase</fullName>
        <ecNumber evidence="6">1.7.1.17</ecNumber>
    </alternativeName>
</protein>
<comment type="catalytic activity">
    <reaction evidence="6">
        <text>2 a quinone + NADH + H(+) = 2 a 1,4-benzosemiquinone + NAD(+)</text>
        <dbReference type="Rhea" id="RHEA:65952"/>
        <dbReference type="ChEBI" id="CHEBI:15378"/>
        <dbReference type="ChEBI" id="CHEBI:57540"/>
        <dbReference type="ChEBI" id="CHEBI:57945"/>
        <dbReference type="ChEBI" id="CHEBI:132124"/>
        <dbReference type="ChEBI" id="CHEBI:134225"/>
    </reaction>
</comment>
<dbReference type="PANTHER" id="PTHR43741">
    <property type="entry name" value="FMN-DEPENDENT NADH-AZOREDUCTASE 1"/>
    <property type="match status" value="1"/>
</dbReference>
<organism evidence="8 9">
    <name type="scientific">Trinickia dabaoshanensis</name>
    <dbReference type="NCBI Taxonomy" id="564714"/>
    <lineage>
        <taxon>Bacteria</taxon>
        <taxon>Pseudomonadati</taxon>
        <taxon>Pseudomonadota</taxon>
        <taxon>Betaproteobacteria</taxon>
        <taxon>Burkholderiales</taxon>
        <taxon>Burkholderiaceae</taxon>
        <taxon>Trinickia</taxon>
    </lineage>
</organism>
<dbReference type="RefSeq" id="WP_102645274.1">
    <property type="nucleotide sequence ID" value="NZ_PNYA01000007.1"/>
</dbReference>
<proteinExistence type="inferred from homology"/>
<comment type="catalytic activity">
    <reaction evidence="5">
        <text>N,N-dimethyl-1,4-phenylenediamine + anthranilate + 2 NAD(+) = 2-(4-dimethylaminophenyl)diazenylbenzoate + 2 NADH + 2 H(+)</text>
        <dbReference type="Rhea" id="RHEA:55872"/>
        <dbReference type="ChEBI" id="CHEBI:15378"/>
        <dbReference type="ChEBI" id="CHEBI:15783"/>
        <dbReference type="ChEBI" id="CHEBI:16567"/>
        <dbReference type="ChEBI" id="CHEBI:57540"/>
        <dbReference type="ChEBI" id="CHEBI:57945"/>
        <dbReference type="ChEBI" id="CHEBI:71579"/>
        <dbReference type="EC" id="1.7.1.17"/>
    </reaction>
    <physiologicalReaction direction="right-to-left" evidence="5">
        <dbReference type="Rhea" id="RHEA:55874"/>
    </physiologicalReaction>
</comment>
<feature type="binding site" evidence="6">
    <location>
        <begin position="96"/>
        <end position="99"/>
    </location>
    <ligand>
        <name>FMN</name>
        <dbReference type="ChEBI" id="CHEBI:58210"/>
    </ligand>
</feature>
<keyword evidence="2 6" id="KW-0288">FMN</keyword>
<evidence type="ECO:0000313" key="8">
    <source>
        <dbReference type="EMBL" id="PMS20893.1"/>
    </source>
</evidence>
<evidence type="ECO:0000256" key="5">
    <source>
        <dbReference type="ARBA" id="ARBA00048542"/>
    </source>
</evidence>
<evidence type="ECO:0000313" key="9">
    <source>
        <dbReference type="Proteomes" id="UP000235616"/>
    </source>
</evidence>
<comment type="caution">
    <text evidence="6">Lacks conserved residue(s) required for the propagation of feature annotation.</text>
</comment>
<comment type="function">
    <text evidence="6">Quinone reductase that provides resistance to thiol-specific stress caused by electrophilic quinones.</text>
</comment>
<feature type="domain" description="Flavodoxin-like fold" evidence="7">
    <location>
        <begin position="3"/>
        <end position="197"/>
    </location>
</feature>
<evidence type="ECO:0000256" key="1">
    <source>
        <dbReference type="ARBA" id="ARBA00022630"/>
    </source>
</evidence>
<evidence type="ECO:0000259" key="7">
    <source>
        <dbReference type="Pfam" id="PF02525"/>
    </source>
</evidence>
<evidence type="ECO:0000256" key="6">
    <source>
        <dbReference type="HAMAP-Rule" id="MF_01216"/>
    </source>
</evidence>
<reference evidence="8 9" key="1">
    <citation type="submission" date="2018-01" db="EMBL/GenBank/DDBJ databases">
        <title>Whole genome analyses suggest that Burkholderia sensu lato contains two further novel genera in the rhizoxinica-symbiotica group Mycetohabitans gen. nov., and Trinickia gen. nov.: implications for the evolution of diazotrophy and nodulation in the Burkholderiaceae.</title>
        <authorList>
            <person name="Estrada-de los Santos P."/>
            <person name="Palmer M."/>
            <person name="Chavez-Ramirez B."/>
            <person name="Beukes C."/>
            <person name="Steenkamp E.T."/>
            <person name="Hirsch A.M."/>
            <person name="Manyaka P."/>
            <person name="Maluk M."/>
            <person name="Lafos M."/>
            <person name="Crook M."/>
            <person name="Gross E."/>
            <person name="Simon M.F."/>
            <person name="Bueno dos Reis Junior F."/>
            <person name="Poole P.S."/>
            <person name="Venter S.N."/>
            <person name="James E.K."/>
        </authorList>
    </citation>
    <scope>NUCLEOTIDE SEQUENCE [LARGE SCALE GENOMIC DNA]</scope>
    <source>
        <strain evidence="8 9">GIMN1.004</strain>
    </source>
</reference>